<proteinExistence type="predicted"/>
<keyword evidence="1" id="KW-0732">Signal</keyword>
<reference evidence="2 3" key="1">
    <citation type="submission" date="2023-01" db="EMBL/GenBank/DDBJ databases">
        <title>Exploring GABA producing Bacteroides strains toward improving mental health.</title>
        <authorList>
            <person name="Yousuf B."/>
            <person name="Bouhlel N.E."/>
            <person name="Mottawea W."/>
            <person name="Hammami R."/>
        </authorList>
    </citation>
    <scope>NUCLEOTIDE SEQUENCE [LARGE SCALE GENOMIC DNA]</scope>
    <source>
        <strain evidence="2 3">UO.H1054</strain>
    </source>
</reference>
<evidence type="ECO:0000256" key="1">
    <source>
        <dbReference type="SAM" id="SignalP"/>
    </source>
</evidence>
<name>A0ABT5H746_9BACE</name>
<feature type="signal peptide" evidence="1">
    <location>
        <begin position="1"/>
        <end position="19"/>
    </location>
</feature>
<sequence>MIRKIYTLLILGLCLGFVACNDDNDGVDPNAAAPVINCPMEEVNVDLNKVDNLPVVAVIKSQAGLRSVSMKIQTVEGTIDYKTVTDFFNPNSYSLSEKLEYNTNYQSFIIEAIDNLDHVTMKSVTFKITDVMERPVITFDPEEIVYDEMEENPEIPRTTFKVISEAGLKSVGIYLVSANGQESKADLTLNGEQEYSYDELVIYKEGDKGLKVKAEDTYGNITISTLPVIYRAIPGPQLVLPEKPISINTGEIIKLPIKIESVRGVQEIVVYRVENTEETEIMRMPMNGEKTIEDVLEIDDFTNATTQLKVVSSDGRAEKNAVGNVKIYVDMDVVTFDIASQTYANSCNVKYPDTYAIVSLKDLKTYSVDYAIASQANALNVDFRFYCYGSTGEPRLYSMHASGTSNKENEYVGTTGSLMDMPKRNTTGFLKLPSTFDYKNATVSSIAEIAASTVSTGTLKAFEIDDVIAFRTGSTSSAGATRIGIMKIVNMTAPKDLVSNNPTARVMTVEIKFPKKK</sequence>
<organism evidence="2 3">
    <name type="scientific">Bacteroides zhangwenhongii</name>
    <dbReference type="NCBI Taxonomy" id="2650157"/>
    <lineage>
        <taxon>Bacteria</taxon>
        <taxon>Pseudomonadati</taxon>
        <taxon>Bacteroidota</taxon>
        <taxon>Bacteroidia</taxon>
        <taxon>Bacteroidales</taxon>
        <taxon>Bacteroidaceae</taxon>
        <taxon>Bacteroides</taxon>
    </lineage>
</organism>
<dbReference type="EMBL" id="JAQPYS010000052">
    <property type="protein sequence ID" value="MDC7136299.1"/>
    <property type="molecule type" value="Genomic_DNA"/>
</dbReference>
<dbReference type="RefSeq" id="WP_270489382.1">
    <property type="nucleotide sequence ID" value="NZ_JAQCYP010000002.1"/>
</dbReference>
<feature type="chain" id="PRO_5045171606" description="DUF4493 domain-containing protein" evidence="1">
    <location>
        <begin position="20"/>
        <end position="517"/>
    </location>
</feature>
<dbReference type="Proteomes" id="UP001215398">
    <property type="component" value="Unassembled WGS sequence"/>
</dbReference>
<protein>
    <recommendedName>
        <fullName evidence="4">DUF4493 domain-containing protein</fullName>
    </recommendedName>
</protein>
<evidence type="ECO:0000313" key="3">
    <source>
        <dbReference type="Proteomes" id="UP001215398"/>
    </source>
</evidence>
<accession>A0ABT5H746</accession>
<evidence type="ECO:0000313" key="2">
    <source>
        <dbReference type="EMBL" id="MDC7136299.1"/>
    </source>
</evidence>
<comment type="caution">
    <text evidence="2">The sequence shown here is derived from an EMBL/GenBank/DDBJ whole genome shotgun (WGS) entry which is preliminary data.</text>
</comment>
<dbReference type="PROSITE" id="PS51257">
    <property type="entry name" value="PROKAR_LIPOPROTEIN"/>
    <property type="match status" value="1"/>
</dbReference>
<gene>
    <name evidence="2" type="ORF">PQG98_08085</name>
</gene>
<keyword evidence="3" id="KW-1185">Reference proteome</keyword>
<evidence type="ECO:0008006" key="4">
    <source>
        <dbReference type="Google" id="ProtNLM"/>
    </source>
</evidence>